<protein>
    <recommendedName>
        <fullName evidence="2">Tim44-like domain-containing protein</fullName>
    </recommendedName>
</protein>
<dbReference type="AlphaFoldDB" id="A0A191ZGC7"/>
<evidence type="ECO:0000313" key="4">
    <source>
        <dbReference type="Proteomes" id="UP000078596"/>
    </source>
</evidence>
<name>A0A191ZGC7_9GAMM</name>
<organism evidence="3 4">
    <name type="scientific">Halothiobacillus diazotrophicus</name>
    <dbReference type="NCBI Taxonomy" id="1860122"/>
    <lineage>
        <taxon>Bacteria</taxon>
        <taxon>Pseudomonadati</taxon>
        <taxon>Pseudomonadota</taxon>
        <taxon>Gammaproteobacteria</taxon>
        <taxon>Chromatiales</taxon>
        <taxon>Halothiobacillaceae</taxon>
        <taxon>Halothiobacillus</taxon>
    </lineage>
</organism>
<evidence type="ECO:0000313" key="3">
    <source>
        <dbReference type="EMBL" id="ANJ66907.1"/>
    </source>
</evidence>
<dbReference type="PANTHER" id="PTHR41542">
    <property type="entry name" value="BLL5807 PROTEIN"/>
    <property type="match status" value="1"/>
</dbReference>
<dbReference type="Proteomes" id="UP000078596">
    <property type="component" value="Chromosome"/>
</dbReference>
<accession>A0A191ZGC7</accession>
<keyword evidence="1" id="KW-0472">Membrane</keyword>
<feature type="transmembrane region" description="Helical" evidence="1">
    <location>
        <begin position="74"/>
        <end position="92"/>
    </location>
</feature>
<evidence type="ECO:0000259" key="2">
    <source>
        <dbReference type="SMART" id="SM00978"/>
    </source>
</evidence>
<dbReference type="OrthoDB" id="5298777at2"/>
<dbReference type="RefSeq" id="WP_066099269.1">
    <property type="nucleotide sequence ID" value="NZ_CP016027.1"/>
</dbReference>
<dbReference type="Gene3D" id="3.10.450.240">
    <property type="match status" value="1"/>
</dbReference>
<dbReference type="Pfam" id="PF04280">
    <property type="entry name" value="Tim44"/>
    <property type="match status" value="1"/>
</dbReference>
<dbReference type="InterPro" id="IPR032710">
    <property type="entry name" value="NTF2-like_dom_sf"/>
</dbReference>
<sequence length="295" mass="31330">MIIKKTAAFITTVLVSLGLVLALGLQSAEAKRLGSGGSFGYSKPNYARQATTPATKPATPPAAATPAAAGARNWMGPLAGLAAGGLLAALFFGGAFDGLKPMDFLLIALLAIGAYLIIRALRKPTAPSGMTPYANTGAPLNGVDHEPMNRGMAGTGLGAVPPAPLADAPQWFNETSFLRGAQHHFTSLQKAWDANDLNTLREYFTPEMFAALSAERNRLGDLNNVTEVQSLDAQLLDITREGNVVVASVLFQGRLRENYGLPEEIAEIWHVQHAADNPEGDWLIAGIQQHQQPMH</sequence>
<dbReference type="SMART" id="SM00978">
    <property type="entry name" value="Tim44"/>
    <property type="match status" value="1"/>
</dbReference>
<feature type="transmembrane region" description="Helical" evidence="1">
    <location>
        <begin position="104"/>
        <end position="121"/>
    </location>
</feature>
<dbReference type="KEGG" id="haz:A9404_05500"/>
<proteinExistence type="predicted"/>
<dbReference type="PANTHER" id="PTHR41542:SF1">
    <property type="entry name" value="BLL5807 PROTEIN"/>
    <property type="match status" value="1"/>
</dbReference>
<dbReference type="STRING" id="1860122.A9404_05500"/>
<gene>
    <name evidence="3" type="ORF">A9404_05500</name>
</gene>
<keyword evidence="4" id="KW-1185">Reference proteome</keyword>
<dbReference type="InterPro" id="IPR007379">
    <property type="entry name" value="Tim44-like_dom"/>
</dbReference>
<dbReference type="EMBL" id="CP016027">
    <property type="protein sequence ID" value="ANJ66907.1"/>
    <property type="molecule type" value="Genomic_DNA"/>
</dbReference>
<reference evidence="3 4" key="1">
    <citation type="submission" date="2016-06" db="EMBL/GenBank/DDBJ databases">
        <title>Insight into the functional genes involving in sulfur oxidation in Pearl River water.</title>
        <authorList>
            <person name="Luo J."/>
            <person name="Tan X."/>
            <person name="Lin W."/>
        </authorList>
    </citation>
    <scope>NUCLEOTIDE SEQUENCE [LARGE SCALE GENOMIC DNA]</scope>
    <source>
        <strain evidence="3 4">LS2</strain>
    </source>
</reference>
<feature type="domain" description="Tim44-like" evidence="2">
    <location>
        <begin position="158"/>
        <end position="289"/>
    </location>
</feature>
<keyword evidence="1" id="KW-0812">Transmembrane</keyword>
<keyword evidence="1" id="KW-1133">Transmembrane helix</keyword>
<evidence type="ECO:0000256" key="1">
    <source>
        <dbReference type="SAM" id="Phobius"/>
    </source>
</evidence>
<dbReference type="SUPFAM" id="SSF54427">
    <property type="entry name" value="NTF2-like"/>
    <property type="match status" value="1"/>
</dbReference>